<dbReference type="GO" id="GO:0016020">
    <property type="term" value="C:membrane"/>
    <property type="evidence" value="ECO:0007669"/>
    <property type="project" value="UniProtKB-SubCell"/>
</dbReference>
<evidence type="ECO:0000313" key="7">
    <source>
        <dbReference type="EMBL" id="KPJ74407.1"/>
    </source>
</evidence>
<comment type="subcellular location">
    <subcellularLocation>
        <location evidence="1">Membrane</location>
        <topology evidence="1">Multi-pass membrane protein</topology>
    </subcellularLocation>
</comment>
<keyword evidence="4 5" id="KW-0472">Membrane</keyword>
<keyword evidence="2 5" id="KW-0812">Transmembrane</keyword>
<dbReference type="Gene3D" id="1.20.1530.20">
    <property type="match status" value="1"/>
</dbReference>
<feature type="transmembrane region" description="Helical" evidence="5">
    <location>
        <begin position="274"/>
        <end position="307"/>
    </location>
</feature>
<name>A0A0S7YHY0_UNCT6</name>
<reference evidence="7 8" key="1">
    <citation type="journal article" date="2015" name="Microbiome">
        <title>Genomic resolution of linkages in carbon, nitrogen, and sulfur cycling among widespread estuary sediment bacteria.</title>
        <authorList>
            <person name="Baker B.J."/>
            <person name="Lazar C.S."/>
            <person name="Teske A.P."/>
            <person name="Dick G.J."/>
        </authorList>
    </citation>
    <scope>NUCLEOTIDE SEQUENCE [LARGE SCALE GENOMIC DNA]</scope>
    <source>
        <strain evidence="7">DG_78</strain>
    </source>
</reference>
<comment type="caution">
    <text evidence="7">The sequence shown here is derived from an EMBL/GenBank/DDBJ whole genome shotgun (WGS) entry which is preliminary data.</text>
</comment>
<dbReference type="Pfam" id="PF00999">
    <property type="entry name" value="Na_H_Exchanger"/>
    <property type="match status" value="1"/>
</dbReference>
<feature type="domain" description="Cation/H+ exchanger transmembrane" evidence="6">
    <location>
        <begin position="15"/>
        <end position="371"/>
    </location>
</feature>
<evidence type="ECO:0000256" key="5">
    <source>
        <dbReference type="SAM" id="Phobius"/>
    </source>
</evidence>
<dbReference type="AlphaFoldDB" id="A0A0S7YHY0"/>
<feature type="transmembrane region" description="Helical" evidence="5">
    <location>
        <begin position="117"/>
        <end position="138"/>
    </location>
</feature>
<proteinExistence type="predicted"/>
<evidence type="ECO:0000259" key="6">
    <source>
        <dbReference type="Pfam" id="PF00999"/>
    </source>
</evidence>
<dbReference type="GO" id="GO:0015297">
    <property type="term" value="F:antiporter activity"/>
    <property type="evidence" value="ECO:0007669"/>
    <property type="project" value="InterPro"/>
</dbReference>
<dbReference type="InterPro" id="IPR038770">
    <property type="entry name" value="Na+/solute_symporter_sf"/>
</dbReference>
<feature type="transmembrane region" description="Helical" evidence="5">
    <location>
        <begin position="184"/>
        <end position="209"/>
    </location>
</feature>
<dbReference type="GO" id="GO:1902600">
    <property type="term" value="P:proton transmembrane transport"/>
    <property type="evidence" value="ECO:0007669"/>
    <property type="project" value="InterPro"/>
</dbReference>
<dbReference type="EMBL" id="LJNI01000005">
    <property type="protein sequence ID" value="KPJ74407.1"/>
    <property type="molecule type" value="Genomic_DNA"/>
</dbReference>
<feature type="transmembrane region" description="Helical" evidence="5">
    <location>
        <begin position="51"/>
        <end position="74"/>
    </location>
</feature>
<dbReference type="PANTHER" id="PTHR43021">
    <property type="entry name" value="NA(+)/H(+) ANTIPORTER-RELATED"/>
    <property type="match status" value="1"/>
</dbReference>
<evidence type="ECO:0000256" key="3">
    <source>
        <dbReference type="ARBA" id="ARBA00022989"/>
    </source>
</evidence>
<dbReference type="InterPro" id="IPR006153">
    <property type="entry name" value="Cation/H_exchanger_TM"/>
</dbReference>
<sequence length="392" mass="42365">MNNLLSAGLILLLGFVGARLLKYVRLPSVTAFLLVGILIGPHVFNLVTEEIFAGADFFTNLVLGIIAFSLGENFRFDKIKEGMKQVIWISIIAALGAWVLVSAALIIYFVIIKLPLYPALVLGAAASATAPAATVLVIREYRSTGYVTELLLKVVAIDDAWCLIFAAMAIAFGNAMRAEVFDMVIIFAGLGEIFGAIIVGALLGYITSFFSRFVTTRDELIILILGFILLNVGLSIAFKLSVLLSSMTMGLMVINRARENYKFFEELRSVDAPLYLVFFILSGAHLDFGILYNMGIVGILYVLFRIIGKVYGAKIGAKISSAPKPAENWLGLALTPQAGVALGIGLVAKSTFPDYGNFIFTIIAATTVIFELFGPLLTKYSLQKAGEIAATE</sequence>
<feature type="transmembrane region" description="Helical" evidence="5">
    <location>
        <begin position="150"/>
        <end position="172"/>
    </location>
</feature>
<organism evidence="7 8">
    <name type="scientific">candidate division TA06 bacterium DG_78</name>
    <dbReference type="NCBI Taxonomy" id="1703772"/>
    <lineage>
        <taxon>Bacteria</taxon>
        <taxon>Bacteria division TA06</taxon>
    </lineage>
</organism>
<gene>
    <name evidence="7" type="ORF">AMJ52_00735</name>
</gene>
<feature type="transmembrane region" description="Helical" evidence="5">
    <location>
        <begin position="355"/>
        <end position="374"/>
    </location>
</feature>
<evidence type="ECO:0000313" key="8">
    <source>
        <dbReference type="Proteomes" id="UP000051012"/>
    </source>
</evidence>
<accession>A0A0S7YHY0</accession>
<dbReference type="Proteomes" id="UP000051012">
    <property type="component" value="Unassembled WGS sequence"/>
</dbReference>
<feature type="transmembrane region" description="Helical" evidence="5">
    <location>
        <begin position="328"/>
        <end position="349"/>
    </location>
</feature>
<feature type="transmembrane region" description="Helical" evidence="5">
    <location>
        <begin position="221"/>
        <end position="254"/>
    </location>
</feature>
<evidence type="ECO:0000256" key="2">
    <source>
        <dbReference type="ARBA" id="ARBA00022692"/>
    </source>
</evidence>
<evidence type="ECO:0000256" key="4">
    <source>
        <dbReference type="ARBA" id="ARBA00023136"/>
    </source>
</evidence>
<dbReference type="PANTHER" id="PTHR43021:SF2">
    <property type="entry name" value="CATION_H+ EXCHANGER DOMAIN-CONTAINING PROTEIN"/>
    <property type="match status" value="1"/>
</dbReference>
<evidence type="ECO:0000256" key="1">
    <source>
        <dbReference type="ARBA" id="ARBA00004141"/>
    </source>
</evidence>
<keyword evidence="3 5" id="KW-1133">Transmembrane helix</keyword>
<protein>
    <recommendedName>
        <fullName evidence="6">Cation/H+ exchanger transmembrane domain-containing protein</fullName>
    </recommendedName>
</protein>
<feature type="transmembrane region" description="Helical" evidence="5">
    <location>
        <begin position="86"/>
        <end position="111"/>
    </location>
</feature>
<dbReference type="PATRIC" id="fig|1703772.3.peg.1984"/>